<evidence type="ECO:0000313" key="5">
    <source>
        <dbReference type="Proteomes" id="UP000749559"/>
    </source>
</evidence>
<dbReference type="PANTHER" id="PTHR22872:SF2">
    <property type="entry name" value="INHIBITOR OF BRUTON TYROSINE KINASE"/>
    <property type="match status" value="1"/>
</dbReference>
<dbReference type="InterPro" id="IPR058923">
    <property type="entry name" value="RCC1-like_dom"/>
</dbReference>
<keyword evidence="5" id="KW-1185">Reference proteome</keyword>
<dbReference type="EMBL" id="CAIIXF020000005">
    <property type="protein sequence ID" value="CAH1782485.1"/>
    <property type="molecule type" value="Genomic_DNA"/>
</dbReference>
<dbReference type="Proteomes" id="UP000749559">
    <property type="component" value="Unassembled WGS sequence"/>
</dbReference>
<feature type="repeat" description="RCC1" evidence="2">
    <location>
        <begin position="859"/>
        <end position="910"/>
    </location>
</feature>
<organism evidence="4 5">
    <name type="scientific">Owenia fusiformis</name>
    <name type="common">Polychaete worm</name>
    <dbReference type="NCBI Taxonomy" id="6347"/>
    <lineage>
        <taxon>Eukaryota</taxon>
        <taxon>Metazoa</taxon>
        <taxon>Spiralia</taxon>
        <taxon>Lophotrochozoa</taxon>
        <taxon>Annelida</taxon>
        <taxon>Polychaeta</taxon>
        <taxon>Sedentaria</taxon>
        <taxon>Canalipalpata</taxon>
        <taxon>Sabellida</taxon>
        <taxon>Oweniida</taxon>
        <taxon>Oweniidae</taxon>
        <taxon>Owenia</taxon>
    </lineage>
</organism>
<proteinExistence type="predicted"/>
<accession>A0A8S4NMM8</accession>
<protein>
    <recommendedName>
        <fullName evidence="3">RCC1-like domain-containing protein</fullName>
    </recommendedName>
</protein>
<dbReference type="SUPFAM" id="SSF50985">
    <property type="entry name" value="RCC1/BLIP-II"/>
    <property type="match status" value="2"/>
</dbReference>
<dbReference type="PROSITE" id="PS00626">
    <property type="entry name" value="RCC1_2"/>
    <property type="match status" value="2"/>
</dbReference>
<dbReference type="PANTHER" id="PTHR22872">
    <property type="entry name" value="BTK-BINDING PROTEIN-RELATED"/>
    <property type="match status" value="1"/>
</dbReference>
<gene>
    <name evidence="4" type="ORF">OFUS_LOCUS8930</name>
</gene>
<evidence type="ECO:0000313" key="4">
    <source>
        <dbReference type="EMBL" id="CAH1782485.1"/>
    </source>
</evidence>
<dbReference type="InterPro" id="IPR000408">
    <property type="entry name" value="Reg_chr_condens"/>
</dbReference>
<dbReference type="InterPro" id="IPR051625">
    <property type="entry name" value="Signaling_Regulatory_Domain"/>
</dbReference>
<dbReference type="PRINTS" id="PR00633">
    <property type="entry name" value="RCCNDNSATION"/>
</dbReference>
<feature type="repeat" description="RCC1" evidence="2">
    <location>
        <begin position="803"/>
        <end position="859"/>
    </location>
</feature>
<feature type="repeat" description="RCC1" evidence="2">
    <location>
        <begin position="1081"/>
        <end position="1132"/>
    </location>
</feature>
<feature type="repeat" description="RCC1" evidence="2">
    <location>
        <begin position="1014"/>
        <end position="1080"/>
    </location>
</feature>
<sequence length="1539" mass="174265">MFPLFELAKILHFRYDKEGRVIKIHKWAYKEIGELSQVALLLTNGYVVLRHHVSGRNPIIRQFLWYPDKTIECMTFDPTGTWLLILVRECRLFIVPALCMLDSKAKVNQIWKIDDITEVKIPRRRGSPVCVTWWYTLADQHIAIVGTTRGSMLLIDLISGRPLVQSDVPEPILNIELIQNNSQTKTYALISTTAGNQWRLLLEKKENRRTFTDSELDTLGYEQIGSVQSPMYSIIKISEEDDLDSLENIPNKFYEFEEWVYLTPQYAKSRYFMSVYDTKHYRYQIHDTDVEQTPLFEYRVPEGATGIIFTDRLMFATQETAINKLTIIANQLAETSSDETGEFNAEAVPQYFYLPENEEIQIIYKKSFPFYWHEKQEEEARMRLLADQSQGRLESYPVEFSEAELSIQIAKHTVLDGCLIITKSAVYECRPRVSPERLFLNVALNSTDTNVNSAEQLGIMLGLDINALFEMAAELRLARGDCTQAVKLYQLSKCPHVRRVAAFAKYGRMAEVLTYVRQILSNRVIEMTNSEKRQLSNLALHSFVQQLCAKGKSDPELLQAFREFLHGNHHYDDKTAIKLLAEHSMMALMFEVSKLKSLTVETLEVLLKQDKDGVGDELQDLLPQAYNMYMFAQVSNTAFLKCLSSSDLVHLLSTKPQLAKQFIEILHQRQQHMTKEELMMLVTLFDLSQPFMLRYLGRVAGLQRQRKTSTSSFSSQSSMASFDLEVYSTESSDLHELVNFFVSSIILLSNKRAGNTFDTTFLTGDVCKKLDDQTAESNPGRRLASRVCYLACGQHHTALVRDGDLFIWGRTANGRLGLGDIGRESYHIPPSPMLMFRSLRIQVTAVSCGVEHTLALTEQGVYGWGSSKFGQVGVGSLYTQTRPQLIEELMNNLCVQVVCGAYHSLALTDDGSVYSWGWGIYGQLGHGNAEDAHRPLVVKALQHLDITTLAAGYSHSLALTAKGEIWSFGCGMFGQLGLGSTAKETLPQQITALPEAVRLISTKYFHNLAVTITDKLYKWGSNPQSLRASAQMSRRAKRSGQNVPPYESHLVPKLVDTSAVIDRIAQVSCGSQHNALLTIEGEVFTWGKNFDGQIGNGNRQEQREPAMVVKINDHKVAALDCGADYTICLDTKGTVFAWGKNEYTQAGIVGRSCVSQYPGSKRNTQMIDMVVPSIVKNLPTGGELPGFMSSIGYSQENEHWWSDDLYEYHPPELILPNFSATLDVPYDICIAPYIYKKLPQFFNLKKVLELCESLENWQTVADTYHIKCEYTQALKFRLKSAHAVKDNMNDGDFQSIVEQTVQCYTTLVSQCIHGNIDSQEEAVQYILDEVLDFWSDNDLPVSSLEKILSSHIKLVANAFARLLFRAINNPLLCQFTPGFLIDITRIATSDMTNERSLSHFSHLLDIENTDSIDISVLEITSSPEKLWQDITQSYIKTEESKNYVILPAKKIRELTTEKNDFSIPTSGKKSKELVAFTCGHNLDRVMFIESVITKWDEDLGQIGIPAPQTGSLITEYYRHNKYKPMACPECLLTSIHETL</sequence>
<dbReference type="OrthoDB" id="16281at2759"/>
<evidence type="ECO:0000256" key="1">
    <source>
        <dbReference type="ARBA" id="ARBA00022737"/>
    </source>
</evidence>
<dbReference type="Pfam" id="PF00415">
    <property type="entry name" value="RCC1"/>
    <property type="match status" value="1"/>
</dbReference>
<dbReference type="Gene3D" id="2.130.10.30">
    <property type="entry name" value="Regulator of chromosome condensation 1/beta-lactamase-inhibitor protein II"/>
    <property type="match status" value="2"/>
</dbReference>
<evidence type="ECO:0000256" key="2">
    <source>
        <dbReference type="PROSITE-ProRule" id="PRU00235"/>
    </source>
</evidence>
<feature type="repeat" description="RCC1" evidence="2">
    <location>
        <begin position="963"/>
        <end position="1013"/>
    </location>
</feature>
<dbReference type="InterPro" id="IPR009091">
    <property type="entry name" value="RCC1/BLIP-II"/>
</dbReference>
<feature type="domain" description="RCC1-like" evidence="3">
    <location>
        <begin position="775"/>
        <end position="1024"/>
    </location>
</feature>
<comment type="caution">
    <text evidence="4">The sequence shown here is derived from an EMBL/GenBank/DDBJ whole genome shotgun (WGS) entry which is preliminary data.</text>
</comment>
<feature type="repeat" description="RCC1" evidence="2">
    <location>
        <begin position="911"/>
        <end position="962"/>
    </location>
</feature>
<keyword evidence="1" id="KW-0677">Repeat</keyword>
<dbReference type="EMBL" id="CAIIXF020000005">
    <property type="protein sequence ID" value="CAH1782486.1"/>
    <property type="molecule type" value="Genomic_DNA"/>
</dbReference>
<dbReference type="PROSITE" id="PS50012">
    <property type="entry name" value="RCC1_3"/>
    <property type="match status" value="6"/>
</dbReference>
<reference evidence="4" key="1">
    <citation type="submission" date="2022-03" db="EMBL/GenBank/DDBJ databases">
        <authorList>
            <person name="Martin C."/>
        </authorList>
    </citation>
    <scope>NUCLEOTIDE SEQUENCE</scope>
</reference>
<dbReference type="Pfam" id="PF25390">
    <property type="entry name" value="WD40_RLD"/>
    <property type="match status" value="1"/>
</dbReference>
<name>A0A8S4NMM8_OWEFU</name>
<evidence type="ECO:0000259" key="3">
    <source>
        <dbReference type="Pfam" id="PF25390"/>
    </source>
</evidence>
<dbReference type="SUPFAM" id="SSF69322">
    <property type="entry name" value="Tricorn protease domain 2"/>
    <property type="match status" value="1"/>
</dbReference>